<dbReference type="OrthoDB" id="9813767at2"/>
<evidence type="ECO:0000313" key="2">
    <source>
        <dbReference type="Proteomes" id="UP000229366"/>
    </source>
</evidence>
<comment type="caution">
    <text evidence="1">The sequence shown here is derived from an EMBL/GenBank/DDBJ whole genome shotgun (WGS) entry which is preliminary data.</text>
</comment>
<accession>A0A2M8VIP3</accession>
<protein>
    <submittedName>
        <fullName evidence="1">Uncharacterized protein</fullName>
    </submittedName>
</protein>
<dbReference type="AlphaFoldDB" id="A0A2M8VIP3"/>
<proteinExistence type="predicted"/>
<organism evidence="1 2">
    <name type="scientific">Polynucleobacter brandtiae</name>
    <dbReference type="NCBI Taxonomy" id="1938816"/>
    <lineage>
        <taxon>Bacteria</taxon>
        <taxon>Pseudomonadati</taxon>
        <taxon>Pseudomonadota</taxon>
        <taxon>Betaproteobacteria</taxon>
        <taxon>Burkholderiales</taxon>
        <taxon>Burkholderiaceae</taxon>
        <taxon>Polynucleobacter</taxon>
    </lineage>
</organism>
<evidence type="ECO:0000313" key="1">
    <source>
        <dbReference type="EMBL" id="PJI76714.1"/>
    </source>
</evidence>
<sequence>MRTTLKIDENMLVKAKKSSLKKQQSMESAASGLVSQDLASLSQKNVTRNGILLLPIRVDGRIVTPEMVKQFGDSIV</sequence>
<dbReference type="Proteomes" id="UP000229366">
    <property type="component" value="Unassembled WGS sequence"/>
</dbReference>
<dbReference type="EMBL" id="PGTX01000006">
    <property type="protein sequence ID" value="PJI76714.1"/>
    <property type="molecule type" value="Genomic_DNA"/>
</dbReference>
<dbReference type="RefSeq" id="WP_100380220.1">
    <property type="nucleotide sequence ID" value="NZ_CBCSBW010000007.1"/>
</dbReference>
<gene>
    <name evidence="1" type="ORF">B0G85_1921</name>
</gene>
<name>A0A2M8VIP3_9BURK</name>
<keyword evidence="2" id="KW-1185">Reference proteome</keyword>
<reference evidence="1 2" key="1">
    <citation type="submission" date="2017-11" db="EMBL/GenBank/DDBJ databases">
        <title>Genomic Encyclopedia of Type Strains, Phase III (KMG-III): the genomes of soil and plant-associated and newly described type strains.</title>
        <authorList>
            <person name="Whitman W."/>
        </authorList>
    </citation>
    <scope>NUCLEOTIDE SEQUENCE [LARGE SCALE GENOMIC DNA]</scope>
    <source>
        <strain evidence="1 2">UB-Domo-W1</strain>
    </source>
</reference>